<keyword evidence="2" id="KW-1185">Reference proteome</keyword>
<reference evidence="2" key="1">
    <citation type="submission" date="2015-02" db="EMBL/GenBank/DDBJ databases">
        <title>Draft Genome of Frankia sp. CpI1-S.</title>
        <authorList>
            <person name="Oshone R.T."/>
            <person name="Ngom M."/>
            <person name="Ghodhbane-Gtari F."/>
            <person name="Gtari M."/>
            <person name="Morris K."/>
            <person name="Thomas K."/>
            <person name="Sen A."/>
            <person name="Tisa L.S."/>
        </authorList>
    </citation>
    <scope>NUCLEOTIDE SEQUENCE [LARGE SCALE GENOMIC DNA]</scope>
    <source>
        <strain evidence="2">CpI1-S</strain>
    </source>
</reference>
<sequence>MPRSRHPIKELEAFLRQAESQSWRVEKGKKYFKIYCPCGEHKHTVHLTPSDPRYEKNLRGHLKSRTCWEEAP</sequence>
<dbReference type="AlphaFoldDB" id="A0A0D8BL56"/>
<reference evidence="1 2" key="2">
    <citation type="journal article" date="2016" name="Genome Announc.">
        <title>Permanent Draft Genome Sequences for Two Variants of Frankia sp. Strain CpI1, the First Frankia Strain Isolated from Root Nodules of Comptonia peregrina.</title>
        <authorList>
            <person name="Oshone R."/>
            <person name="Hurst S.G.IV."/>
            <person name="Abebe-Akele F."/>
            <person name="Simpson S."/>
            <person name="Morris K."/>
            <person name="Thomas W.K."/>
            <person name="Tisa L.S."/>
        </authorList>
    </citation>
    <scope>NUCLEOTIDE SEQUENCE [LARGE SCALE GENOMIC DNA]</scope>
    <source>
        <strain evidence="2">CpI1-S</strain>
    </source>
</reference>
<dbReference type="EMBL" id="JYFN01000004">
    <property type="protein sequence ID" value="KJE24861.1"/>
    <property type="molecule type" value="Genomic_DNA"/>
</dbReference>
<proteinExistence type="predicted"/>
<dbReference type="PATRIC" id="fig|1502723.3.peg.3441"/>
<protein>
    <recommendedName>
        <fullName evidence="3">YcfA-like protein</fullName>
    </recommendedName>
</protein>
<organism evidence="1 2">
    <name type="scientific">Frankia torreyi</name>
    <dbReference type="NCBI Taxonomy" id="1856"/>
    <lineage>
        <taxon>Bacteria</taxon>
        <taxon>Bacillati</taxon>
        <taxon>Actinomycetota</taxon>
        <taxon>Actinomycetes</taxon>
        <taxon>Frankiales</taxon>
        <taxon>Frankiaceae</taxon>
        <taxon>Frankia</taxon>
    </lineage>
</organism>
<evidence type="ECO:0000313" key="1">
    <source>
        <dbReference type="EMBL" id="KJE24861.1"/>
    </source>
</evidence>
<dbReference type="Proteomes" id="UP000032545">
    <property type="component" value="Unassembled WGS sequence"/>
</dbReference>
<comment type="caution">
    <text evidence="1">The sequence shown here is derived from an EMBL/GenBank/DDBJ whole genome shotgun (WGS) entry which is preliminary data.</text>
</comment>
<gene>
    <name evidence="1" type="ORF">FF36_00868</name>
</gene>
<evidence type="ECO:0000313" key="2">
    <source>
        <dbReference type="Proteomes" id="UP000032545"/>
    </source>
</evidence>
<name>A0A0D8BL56_9ACTN</name>
<evidence type="ECO:0008006" key="3">
    <source>
        <dbReference type="Google" id="ProtNLM"/>
    </source>
</evidence>
<accession>A0A0D8BL56</accession>